<dbReference type="Gene3D" id="1.10.357.10">
    <property type="entry name" value="Tetracycline Repressor, domain 2"/>
    <property type="match status" value="1"/>
</dbReference>
<evidence type="ECO:0000259" key="5">
    <source>
        <dbReference type="PROSITE" id="PS50937"/>
    </source>
</evidence>
<dbReference type="Pfam" id="PF00440">
    <property type="entry name" value="TetR_N"/>
    <property type="match status" value="1"/>
</dbReference>
<dbReference type="PROSITE" id="PS50977">
    <property type="entry name" value="HTH_TETR_2"/>
    <property type="match status" value="1"/>
</dbReference>
<name>A0ABW9QRB9_9ACTN</name>
<evidence type="ECO:0000313" key="7">
    <source>
        <dbReference type="EMBL" id="MST32269.1"/>
    </source>
</evidence>
<dbReference type="PROSITE" id="PS50937">
    <property type="entry name" value="HTH_MERR_2"/>
    <property type="match status" value="1"/>
</dbReference>
<evidence type="ECO:0000256" key="3">
    <source>
        <dbReference type="ARBA" id="ARBA00023163"/>
    </source>
</evidence>
<dbReference type="EMBL" id="WJHE01000259">
    <property type="protein sequence ID" value="MST32269.1"/>
    <property type="molecule type" value="Genomic_DNA"/>
</dbReference>
<keyword evidence="8" id="KW-1185">Reference proteome</keyword>
<feature type="domain" description="HTH merR-type" evidence="5">
    <location>
        <begin position="29"/>
        <end position="90"/>
    </location>
</feature>
<dbReference type="InterPro" id="IPR009061">
    <property type="entry name" value="DNA-bd_dom_put_sf"/>
</dbReference>
<dbReference type="Gene3D" id="1.10.1660.10">
    <property type="match status" value="1"/>
</dbReference>
<dbReference type="SUPFAM" id="SSF46955">
    <property type="entry name" value="Putative DNA-binding domain"/>
    <property type="match status" value="1"/>
</dbReference>
<keyword evidence="2 4" id="KW-0238">DNA-binding</keyword>
<accession>A0ABW9QRB9</accession>
<organism evidence="7 8">
    <name type="scientific">Acidiferrimicrobium australe</name>
    <dbReference type="NCBI Taxonomy" id="2664430"/>
    <lineage>
        <taxon>Bacteria</taxon>
        <taxon>Bacillati</taxon>
        <taxon>Actinomycetota</taxon>
        <taxon>Acidimicrobiia</taxon>
        <taxon>Acidimicrobiales</taxon>
        <taxon>Acidimicrobiaceae</taxon>
        <taxon>Acidiferrimicrobium</taxon>
    </lineage>
</organism>
<dbReference type="PRINTS" id="PR00455">
    <property type="entry name" value="HTHTETR"/>
</dbReference>
<sequence>MRASDGGGGRDPAVAAARDPLSLSDLVARTGIPASTVHHYLRSGLIPPPNREAPNRFSYDERHVAALRAVRRLRETRGLSLEEIAAVLPELGAHPELADGPDRPEVDGGAADRLVAVAIEAFREHAFEEVTVADLALRAGVAKGSVYHHFASKEELFAAAVGRVLAETADAFADVVGRLGGPARV</sequence>
<evidence type="ECO:0000256" key="2">
    <source>
        <dbReference type="ARBA" id="ARBA00023125"/>
    </source>
</evidence>
<dbReference type="SUPFAM" id="SSF46689">
    <property type="entry name" value="Homeodomain-like"/>
    <property type="match status" value="1"/>
</dbReference>
<dbReference type="SMART" id="SM00422">
    <property type="entry name" value="HTH_MERR"/>
    <property type="match status" value="1"/>
</dbReference>
<dbReference type="InterPro" id="IPR000551">
    <property type="entry name" value="MerR-type_HTH_dom"/>
</dbReference>
<reference evidence="7 8" key="1">
    <citation type="submission" date="2019-11" db="EMBL/GenBank/DDBJ databases">
        <title>Acidiferrimicrobium australis gen. nov., sp. nov., an acidophilic and obligately heterotrophic, member of the Actinobacteria that catalyses dissimilatory oxido- reduction of iron isolated from metal-rich acidic water in Chile.</title>
        <authorList>
            <person name="Gonzalez D."/>
            <person name="Huber K."/>
            <person name="Hedrich S."/>
            <person name="Rojas-Villalobos C."/>
            <person name="Quatrini R."/>
            <person name="Dinamarca M.A."/>
            <person name="Schwarz A."/>
            <person name="Canales C."/>
            <person name="Nancucheo I."/>
        </authorList>
    </citation>
    <scope>NUCLEOTIDE SEQUENCE [LARGE SCALE GENOMIC DNA]</scope>
    <source>
        <strain evidence="7 8">USS-CCA1</strain>
    </source>
</reference>
<dbReference type="PANTHER" id="PTHR47506">
    <property type="entry name" value="TRANSCRIPTIONAL REGULATORY PROTEIN"/>
    <property type="match status" value="1"/>
</dbReference>
<dbReference type="InterPro" id="IPR009057">
    <property type="entry name" value="Homeodomain-like_sf"/>
</dbReference>
<evidence type="ECO:0000256" key="4">
    <source>
        <dbReference type="PROSITE-ProRule" id="PRU00335"/>
    </source>
</evidence>
<dbReference type="InterPro" id="IPR001647">
    <property type="entry name" value="HTH_TetR"/>
</dbReference>
<protein>
    <submittedName>
        <fullName evidence="7">TetR family transcriptional regulator</fullName>
    </submittedName>
</protein>
<feature type="domain" description="HTH tetR-type" evidence="6">
    <location>
        <begin position="108"/>
        <end position="168"/>
    </location>
</feature>
<evidence type="ECO:0000259" key="6">
    <source>
        <dbReference type="PROSITE" id="PS50977"/>
    </source>
</evidence>
<dbReference type="Proteomes" id="UP000437736">
    <property type="component" value="Unassembled WGS sequence"/>
</dbReference>
<dbReference type="Pfam" id="PF13411">
    <property type="entry name" value="MerR_1"/>
    <property type="match status" value="1"/>
</dbReference>
<evidence type="ECO:0000256" key="1">
    <source>
        <dbReference type="ARBA" id="ARBA00023015"/>
    </source>
</evidence>
<feature type="DNA-binding region" description="H-T-H motif" evidence="4">
    <location>
        <begin position="131"/>
        <end position="150"/>
    </location>
</feature>
<keyword evidence="1" id="KW-0805">Transcription regulation</keyword>
<comment type="caution">
    <text evidence="7">The sequence shown here is derived from an EMBL/GenBank/DDBJ whole genome shotgun (WGS) entry which is preliminary data.</text>
</comment>
<dbReference type="PANTHER" id="PTHR47506:SF1">
    <property type="entry name" value="HTH-TYPE TRANSCRIPTIONAL REGULATOR YJDC"/>
    <property type="match status" value="1"/>
</dbReference>
<keyword evidence="3" id="KW-0804">Transcription</keyword>
<gene>
    <name evidence="7" type="ORF">GHK86_05965</name>
</gene>
<feature type="non-terminal residue" evidence="7">
    <location>
        <position position="185"/>
    </location>
</feature>
<evidence type="ECO:0000313" key="8">
    <source>
        <dbReference type="Proteomes" id="UP000437736"/>
    </source>
</evidence>
<proteinExistence type="predicted"/>